<reference evidence="7" key="1">
    <citation type="submission" date="2025-08" db="UniProtKB">
        <authorList>
            <consortium name="RefSeq"/>
        </authorList>
    </citation>
    <scope>IDENTIFICATION</scope>
</reference>
<keyword evidence="1" id="KW-0677">Repeat</keyword>
<dbReference type="GO" id="GO:0003779">
    <property type="term" value="F:actin binding"/>
    <property type="evidence" value="ECO:0007669"/>
    <property type="project" value="InterPro"/>
</dbReference>
<feature type="region of interest" description="Disordered" evidence="5">
    <location>
        <begin position="261"/>
        <end position="291"/>
    </location>
</feature>
<feature type="compositionally biased region" description="Basic and acidic residues" evidence="5">
    <location>
        <begin position="626"/>
        <end position="638"/>
    </location>
</feature>
<organism evidence="6 7">
    <name type="scientific">Clupea harengus</name>
    <name type="common">Atlantic herring</name>
    <dbReference type="NCBI Taxonomy" id="7950"/>
    <lineage>
        <taxon>Eukaryota</taxon>
        <taxon>Metazoa</taxon>
        <taxon>Chordata</taxon>
        <taxon>Craniata</taxon>
        <taxon>Vertebrata</taxon>
        <taxon>Euteleostomi</taxon>
        <taxon>Actinopterygii</taxon>
        <taxon>Neopterygii</taxon>
        <taxon>Teleostei</taxon>
        <taxon>Clupei</taxon>
        <taxon>Clupeiformes</taxon>
        <taxon>Clupeoidei</taxon>
        <taxon>Clupeidae</taxon>
        <taxon>Clupea</taxon>
    </lineage>
</organism>
<feature type="repeat" description="ANK" evidence="3">
    <location>
        <begin position="59"/>
        <end position="91"/>
    </location>
</feature>
<dbReference type="InterPro" id="IPR002110">
    <property type="entry name" value="Ankyrin_rpt"/>
</dbReference>
<feature type="region of interest" description="Disordered" evidence="5">
    <location>
        <begin position="1019"/>
        <end position="1116"/>
    </location>
</feature>
<feature type="repeat" description="ANK" evidence="3">
    <location>
        <begin position="92"/>
        <end position="124"/>
    </location>
</feature>
<feature type="coiled-coil region" evidence="4">
    <location>
        <begin position="326"/>
        <end position="353"/>
    </location>
</feature>
<dbReference type="Pfam" id="PF00023">
    <property type="entry name" value="Ank"/>
    <property type="match status" value="2"/>
</dbReference>
<evidence type="ECO:0000256" key="1">
    <source>
        <dbReference type="ARBA" id="ARBA00022737"/>
    </source>
</evidence>
<dbReference type="PANTHER" id="PTHR24129">
    <property type="entry name" value="ANKYCORBIN"/>
    <property type="match status" value="1"/>
</dbReference>
<feature type="repeat" description="ANK" evidence="3">
    <location>
        <begin position="158"/>
        <end position="190"/>
    </location>
</feature>
<feature type="coiled-coil region" evidence="4">
    <location>
        <begin position="415"/>
        <end position="491"/>
    </location>
</feature>
<name>A0A6P8FBT6_CLUHA</name>
<protein>
    <submittedName>
        <fullName evidence="7">Uveal autoantigen with coiled-coil domains and ankyrin repeats isoform X1</fullName>
    </submittedName>
</protein>
<dbReference type="Gene3D" id="1.25.40.20">
    <property type="entry name" value="Ankyrin repeat-containing domain"/>
    <property type="match status" value="2"/>
</dbReference>
<evidence type="ECO:0000256" key="5">
    <source>
        <dbReference type="SAM" id="MobiDB-lite"/>
    </source>
</evidence>
<keyword evidence="2 4" id="KW-0175">Coiled coil</keyword>
<evidence type="ECO:0000313" key="7">
    <source>
        <dbReference type="RefSeq" id="XP_031420657.1"/>
    </source>
</evidence>
<feature type="compositionally biased region" description="Polar residues" evidence="5">
    <location>
        <begin position="518"/>
        <end position="535"/>
    </location>
</feature>
<evidence type="ECO:0000256" key="2">
    <source>
        <dbReference type="ARBA" id="ARBA00023054"/>
    </source>
</evidence>
<dbReference type="RefSeq" id="XP_031420657.1">
    <property type="nucleotide sequence ID" value="XM_031564797.2"/>
</dbReference>
<feature type="compositionally biased region" description="Basic and acidic residues" evidence="5">
    <location>
        <begin position="1066"/>
        <end position="1078"/>
    </location>
</feature>
<sequence length="1177" mass="132081">MSTMKSLKNRLKRHEVTIDNKDWSKYDERLLKVVESGELDKVTATLAKKGVVPTKLNPQGHSAFHEAAERGDERSLSIFLTHGADVRATNGSGKTALHLAAKAGHTLCMQTLLQSNCSIDATDLQGRTAVHDAVLAGSVSSVKLLCSRGASINSVDMDGITPLTLAAQMCQAGVCHLLLEAGAALNHRDKQNKTPLMRGCEAGSKEVVEALLKARADVTAQDAQGHDAFHYARLTQDQQLIIMLKNALDAAYRAKEVGKTSQRAPQVKLPSSGVEWTGGGGGGGGADMMKDRAPPAELHAAKGGPLLPGAVPRPAVRPGEAFVGEVEALRWELREVRRRQEVAEEEALKLRAVLSQREAQHEEQRRSGELALQEAHGRSWQLEEALREVQRRMVGSEARVRQMQAHLMAVRENVVEELRVQLHEAAAQREEARGEAVRLHRELSLSRRRGEEQRGREEQLAEEVQRLRQQLDRAVRDRKEVNARLAQAEVSLRGKDLDATKKLLSDAMGRQIVKLRQDQGTASQTQEVGSMAQNATPPQETNEESTETQSAISPDYKPDEAMGAGSTTSLRDEEASIEQSATSLLHDTRKEDTGAPSSTSLPLPVSRDSQASAERQEPAAIWPPPPEDHVPRAEHEALRSALSASLEQAEAGAQEALRRCQGAREEADGLLRELQEQRAELDTIQEALQARFVPLVVLEEKERELAQLREVVQEREKAMMEEKEKATLKEKELAQLREALQEREKTMMEEKEKATIKEEELVQLREVVQEREKAKMEEKEREVTVLNEQEKELTLLRLTLQEREQAAQEGEEREVTALSAKERELAQVRRTLQEREQAMMEEKEAHKAALDEKERELTDLRGVLQEREMAAVKEKETERATLEEKEKELVRLSQTLQERELAIMEEKQRELADLRGVLLEREMAAVKEKERERAAVEEKERELVRLRIALQETKMASFEKEQEQVQLRQTLQDREQAMMKEKERELAELRGVLQEREMASFEKEQAQVQLRLTLIQEQKRRAGDEEGEASGGGHGDQEARAEDEEQREISDAPSPRCGVTEGGEDQQSRRPKDTRDTHTQVPELQGESEGGGGRLAAALSPEAAGWSEPGHPEPRDISSLRAQIYNLEQQLEESERHHRNILSMYRTRLLNAAQGHMDEDARAALLQISVMRRECVC</sequence>
<proteinExistence type="predicted"/>
<evidence type="ECO:0000256" key="4">
    <source>
        <dbReference type="SAM" id="Coils"/>
    </source>
</evidence>
<gene>
    <name evidence="7" type="primary">uacaa</name>
</gene>
<dbReference type="InterPro" id="IPR036770">
    <property type="entry name" value="Ankyrin_rpt-contain_sf"/>
</dbReference>
<dbReference type="KEGG" id="char:105892382"/>
<feature type="compositionally biased region" description="Polar residues" evidence="5">
    <location>
        <begin position="595"/>
        <end position="613"/>
    </location>
</feature>
<dbReference type="Pfam" id="PF12796">
    <property type="entry name" value="Ank_2"/>
    <property type="match status" value="1"/>
</dbReference>
<dbReference type="SMART" id="SM00248">
    <property type="entry name" value="ANK"/>
    <property type="match status" value="5"/>
</dbReference>
<dbReference type="CTD" id="565006"/>
<dbReference type="Proteomes" id="UP000515152">
    <property type="component" value="Chromosome 3"/>
</dbReference>
<dbReference type="InterPro" id="IPR042420">
    <property type="entry name" value="RAI14/UACA"/>
</dbReference>
<feature type="compositionally biased region" description="Low complexity" evidence="5">
    <location>
        <begin position="639"/>
        <end position="650"/>
    </location>
</feature>
<keyword evidence="3" id="KW-0040">ANK repeat</keyword>
<dbReference type="GeneID" id="105892382"/>
<evidence type="ECO:0000313" key="6">
    <source>
        <dbReference type="Proteomes" id="UP000515152"/>
    </source>
</evidence>
<feature type="repeat" description="ANK" evidence="3">
    <location>
        <begin position="125"/>
        <end position="157"/>
    </location>
</feature>
<dbReference type="PROSITE" id="PS50297">
    <property type="entry name" value="ANK_REP_REGION"/>
    <property type="match status" value="5"/>
</dbReference>
<dbReference type="SUPFAM" id="SSF48403">
    <property type="entry name" value="Ankyrin repeat"/>
    <property type="match status" value="1"/>
</dbReference>
<feature type="repeat" description="ANK" evidence="3">
    <location>
        <begin position="191"/>
        <end position="223"/>
    </location>
</feature>
<keyword evidence="6" id="KW-1185">Reference proteome</keyword>
<dbReference type="AlphaFoldDB" id="A0A6P8FBT6"/>
<dbReference type="PROSITE" id="PS50088">
    <property type="entry name" value="ANK_REPEAT"/>
    <property type="match status" value="5"/>
</dbReference>
<dbReference type="PANTHER" id="PTHR24129:SF1">
    <property type="entry name" value="UVEAL AUTOANTIGEN WITH COILED-COIL DOMAINS AND ANKYRIN REPEATS"/>
    <property type="match status" value="1"/>
</dbReference>
<feature type="region of interest" description="Disordered" evidence="5">
    <location>
        <begin position="517"/>
        <end position="650"/>
    </location>
</feature>
<accession>A0A6P8FBT6</accession>
<dbReference type="OrthoDB" id="341259at2759"/>
<evidence type="ECO:0000256" key="3">
    <source>
        <dbReference type="PROSITE-ProRule" id="PRU00023"/>
    </source>
</evidence>
<feature type="compositionally biased region" description="Gly residues" evidence="5">
    <location>
        <begin position="276"/>
        <end position="286"/>
    </location>
</feature>